<dbReference type="Proteomes" id="UP000593565">
    <property type="component" value="Unassembled WGS sequence"/>
</dbReference>
<evidence type="ECO:0000256" key="6">
    <source>
        <dbReference type="ARBA" id="ARBA00023242"/>
    </source>
</evidence>
<dbReference type="GO" id="GO:0016055">
    <property type="term" value="P:Wnt signaling pathway"/>
    <property type="evidence" value="ECO:0007669"/>
    <property type="project" value="UniProtKB-KW"/>
</dbReference>
<gene>
    <name evidence="8" type="ORF">AMELA_G00284380</name>
</gene>
<comment type="subcellular location">
    <subcellularLocation>
        <location evidence="1">Nucleus envelope</location>
    </subcellularLocation>
</comment>
<accession>A0A7J5ZIP7</accession>
<feature type="compositionally biased region" description="Basic and acidic residues" evidence="7">
    <location>
        <begin position="48"/>
        <end position="60"/>
    </location>
</feature>
<evidence type="ECO:0000313" key="8">
    <source>
        <dbReference type="EMBL" id="KAF4070330.1"/>
    </source>
</evidence>
<feature type="compositionally biased region" description="Basic residues" evidence="7">
    <location>
        <begin position="186"/>
        <end position="195"/>
    </location>
</feature>
<evidence type="ECO:0000256" key="4">
    <source>
        <dbReference type="ARBA" id="ARBA00022473"/>
    </source>
</evidence>
<dbReference type="PANTHER" id="PTHR14482">
    <property type="entry name" value="CHROMOSOME 12 ORF 43 HOMOLOG"/>
    <property type="match status" value="1"/>
</dbReference>
<dbReference type="GO" id="GO:0005635">
    <property type="term" value="C:nuclear envelope"/>
    <property type="evidence" value="ECO:0007669"/>
    <property type="project" value="UniProtKB-SubCell"/>
</dbReference>
<keyword evidence="4" id="KW-0217">Developmental protein</keyword>
<keyword evidence="9" id="KW-1185">Reference proteome</keyword>
<dbReference type="Pfam" id="PF23999">
    <property type="entry name" value="CUSTOS"/>
    <property type="match status" value="1"/>
</dbReference>
<dbReference type="GO" id="GO:0060061">
    <property type="term" value="P:Spemann organizer formation"/>
    <property type="evidence" value="ECO:0007669"/>
    <property type="project" value="TreeGrafter"/>
</dbReference>
<reference evidence="8 9" key="1">
    <citation type="submission" date="2020-02" db="EMBL/GenBank/DDBJ databases">
        <title>A chromosome-scale genome assembly of the black bullhead catfish (Ameiurus melas).</title>
        <authorList>
            <person name="Wen M."/>
            <person name="Zham M."/>
            <person name="Cabau C."/>
            <person name="Klopp C."/>
            <person name="Donnadieu C."/>
            <person name="Roques C."/>
            <person name="Bouchez O."/>
            <person name="Lampietro C."/>
            <person name="Jouanno E."/>
            <person name="Herpin A."/>
            <person name="Louis A."/>
            <person name="Berthelot C."/>
            <person name="Parey E."/>
            <person name="Roest-Crollius H."/>
            <person name="Braasch I."/>
            <person name="Postlethwait J."/>
            <person name="Robinson-Rechavi M."/>
            <person name="Echchiki A."/>
            <person name="Begum T."/>
            <person name="Montfort J."/>
            <person name="Schartl M."/>
            <person name="Bobe J."/>
            <person name="Guiguen Y."/>
        </authorList>
    </citation>
    <scope>NUCLEOTIDE SEQUENCE [LARGE SCALE GENOMIC DNA]</scope>
    <source>
        <strain evidence="8">M_S1</strain>
        <tissue evidence="8">Blood</tissue>
    </source>
</reference>
<name>A0A7J5ZIP7_AMEME</name>
<protein>
    <recommendedName>
        <fullName evidence="3">Protein CUSTOS</fullName>
    </recommendedName>
</protein>
<feature type="region of interest" description="Disordered" evidence="7">
    <location>
        <begin position="1"/>
        <end position="21"/>
    </location>
</feature>
<feature type="region of interest" description="Disordered" evidence="7">
    <location>
        <begin position="33"/>
        <end position="60"/>
    </location>
</feature>
<comment type="caution">
    <text evidence="8">The sequence shown here is derived from an EMBL/GenBank/DDBJ whole genome shotgun (WGS) entry which is preliminary data.</text>
</comment>
<feature type="region of interest" description="Disordered" evidence="7">
    <location>
        <begin position="92"/>
        <end position="240"/>
    </location>
</feature>
<evidence type="ECO:0000256" key="5">
    <source>
        <dbReference type="ARBA" id="ARBA00022687"/>
    </source>
</evidence>
<dbReference type="AlphaFoldDB" id="A0A7J5ZIP7"/>
<keyword evidence="5" id="KW-0879">Wnt signaling pathway</keyword>
<dbReference type="PANTHER" id="PTHR14482:SF0">
    <property type="entry name" value="PROTEIN CUSTOS"/>
    <property type="match status" value="1"/>
</dbReference>
<sequence length="240" mass="27012">MSARDGGSGSSSEDENTHRIKEAVWSFGAETHTMHEDGGKHTHSKRLKVSEHEHDGNELKTTPEFRSHVAKKLGAMLDSVICEVFRETPDCKPALCDNTQDEADDGFRLFSTSLPGNWREEPKQAPPPKRRPAPSSSDSDSEMESRLREAAVSVADLLPSSCTERRLEDERTDAGARDEESAEPNKKKKKKKKRKAVTEREEDESLEQGDRRVSQEQSGENNTLKKKKKKKVNEGVKERE</sequence>
<evidence type="ECO:0000256" key="7">
    <source>
        <dbReference type="SAM" id="MobiDB-lite"/>
    </source>
</evidence>
<proteinExistence type="inferred from homology"/>
<dbReference type="EMBL" id="JAAGNN010000029">
    <property type="protein sequence ID" value="KAF4070330.1"/>
    <property type="molecule type" value="Genomic_DNA"/>
</dbReference>
<keyword evidence="6" id="KW-0539">Nucleus</keyword>
<evidence type="ECO:0000256" key="3">
    <source>
        <dbReference type="ARBA" id="ARBA00013465"/>
    </source>
</evidence>
<evidence type="ECO:0000256" key="1">
    <source>
        <dbReference type="ARBA" id="ARBA00004259"/>
    </source>
</evidence>
<dbReference type="InterPro" id="IPR026694">
    <property type="entry name" value="CUSTOS"/>
</dbReference>
<feature type="compositionally biased region" description="Basic and acidic residues" evidence="7">
    <location>
        <begin position="163"/>
        <end position="185"/>
    </location>
</feature>
<dbReference type="GO" id="GO:0030178">
    <property type="term" value="P:negative regulation of Wnt signaling pathway"/>
    <property type="evidence" value="ECO:0007669"/>
    <property type="project" value="TreeGrafter"/>
</dbReference>
<comment type="similarity">
    <text evidence="2">Belongs to the CUSTOS family.</text>
</comment>
<organism evidence="8 9">
    <name type="scientific">Ameiurus melas</name>
    <name type="common">Black bullhead</name>
    <name type="synonym">Silurus melas</name>
    <dbReference type="NCBI Taxonomy" id="219545"/>
    <lineage>
        <taxon>Eukaryota</taxon>
        <taxon>Metazoa</taxon>
        <taxon>Chordata</taxon>
        <taxon>Craniata</taxon>
        <taxon>Vertebrata</taxon>
        <taxon>Euteleostomi</taxon>
        <taxon>Actinopterygii</taxon>
        <taxon>Neopterygii</taxon>
        <taxon>Teleostei</taxon>
        <taxon>Ostariophysi</taxon>
        <taxon>Siluriformes</taxon>
        <taxon>Ictaluridae</taxon>
        <taxon>Ameiurus</taxon>
    </lineage>
</organism>
<evidence type="ECO:0000313" key="9">
    <source>
        <dbReference type="Proteomes" id="UP000593565"/>
    </source>
</evidence>
<evidence type="ECO:0000256" key="2">
    <source>
        <dbReference type="ARBA" id="ARBA00008632"/>
    </source>
</evidence>